<feature type="region of interest" description="Disordered" evidence="10">
    <location>
        <begin position="1"/>
        <end position="91"/>
    </location>
</feature>
<evidence type="ECO:0000259" key="11">
    <source>
        <dbReference type="PROSITE" id="PS50884"/>
    </source>
</evidence>
<keyword evidence="13" id="KW-1185">Reference proteome</keyword>
<reference evidence="12" key="1">
    <citation type="submission" date="2020-05" db="EMBL/GenBank/DDBJ databases">
        <title>WGS assembly of Panicum virgatum.</title>
        <authorList>
            <person name="Lovell J.T."/>
            <person name="Jenkins J."/>
            <person name="Shu S."/>
            <person name="Juenger T.E."/>
            <person name="Schmutz J."/>
        </authorList>
    </citation>
    <scope>NUCLEOTIDE SEQUENCE</scope>
    <source>
        <strain evidence="12">AP13</strain>
    </source>
</reference>
<organism evidence="12 13">
    <name type="scientific">Panicum virgatum</name>
    <name type="common">Blackwell switchgrass</name>
    <dbReference type="NCBI Taxonomy" id="38727"/>
    <lineage>
        <taxon>Eukaryota</taxon>
        <taxon>Viridiplantae</taxon>
        <taxon>Streptophyta</taxon>
        <taxon>Embryophyta</taxon>
        <taxon>Tracheophyta</taxon>
        <taxon>Spermatophyta</taxon>
        <taxon>Magnoliopsida</taxon>
        <taxon>Liliopsida</taxon>
        <taxon>Poales</taxon>
        <taxon>Poaceae</taxon>
        <taxon>PACMAD clade</taxon>
        <taxon>Panicoideae</taxon>
        <taxon>Panicodae</taxon>
        <taxon>Paniceae</taxon>
        <taxon>Panicinae</taxon>
        <taxon>Panicum</taxon>
        <taxon>Panicum sect. Hiantes</taxon>
    </lineage>
</organism>
<feature type="domain" description="Dof-type" evidence="11">
    <location>
        <begin position="89"/>
        <end position="143"/>
    </location>
</feature>
<keyword evidence="1 9" id="KW-0479">Metal-binding</keyword>
<evidence type="ECO:0000256" key="7">
    <source>
        <dbReference type="ARBA" id="ARBA00023242"/>
    </source>
</evidence>
<name>A0A8T0NU31_PANVG</name>
<feature type="compositionally biased region" description="Polar residues" evidence="10">
    <location>
        <begin position="167"/>
        <end position="183"/>
    </location>
</feature>
<feature type="compositionally biased region" description="Pro residues" evidence="10">
    <location>
        <begin position="35"/>
        <end position="45"/>
    </location>
</feature>
<keyword evidence="3 9" id="KW-0862">Zinc</keyword>
<dbReference type="Proteomes" id="UP000823388">
    <property type="component" value="Chromosome 9K"/>
</dbReference>
<dbReference type="PANTHER" id="PTHR31992:SF123">
    <property type="entry name" value="DOF ZINC FINGER PROTEIN"/>
    <property type="match status" value="1"/>
</dbReference>
<feature type="compositionally biased region" description="Gly residues" evidence="10">
    <location>
        <begin position="373"/>
        <end position="382"/>
    </location>
</feature>
<evidence type="ECO:0000256" key="2">
    <source>
        <dbReference type="ARBA" id="ARBA00022771"/>
    </source>
</evidence>
<keyword evidence="5 8" id="KW-0238">DNA-binding</keyword>
<dbReference type="GO" id="GO:0003677">
    <property type="term" value="F:DNA binding"/>
    <property type="evidence" value="ECO:0007669"/>
    <property type="project" value="UniProtKB-UniRule"/>
</dbReference>
<evidence type="ECO:0000256" key="6">
    <source>
        <dbReference type="ARBA" id="ARBA00023163"/>
    </source>
</evidence>
<comment type="subcellular location">
    <subcellularLocation>
        <location evidence="8 9">Nucleus</location>
    </subcellularLocation>
</comment>
<dbReference type="PROSITE" id="PS50884">
    <property type="entry name" value="ZF_DOF_2"/>
    <property type="match status" value="1"/>
</dbReference>
<dbReference type="GO" id="GO:0008270">
    <property type="term" value="F:zinc ion binding"/>
    <property type="evidence" value="ECO:0007669"/>
    <property type="project" value="UniProtKB-KW"/>
</dbReference>
<comment type="function">
    <text evidence="9">Transcription factor that binds specifically to a 5'-AA[AG]G-3' consensus core sequence.</text>
</comment>
<evidence type="ECO:0000313" key="12">
    <source>
        <dbReference type="EMBL" id="KAG2552930.1"/>
    </source>
</evidence>
<feature type="compositionally biased region" description="Low complexity" evidence="10">
    <location>
        <begin position="46"/>
        <end position="66"/>
    </location>
</feature>
<accession>A0A8T0NU31</accession>
<sequence>MVFPSVPAYLDPPNWNNQQQGQQPRASGGGDAPAPLLPVGPPAPAAAPDASGLPSSSSAASAAMAAHARPNSMAERARLARMPQPEPALKCPRCDSTNTKFCYYNNYSLSQPRHFCKACRRYWTRGGTLRNVPVGGGCRRNKRSSKSSAGGGGGASSSSSKPSSSARQLTAGPSSMPSSSTGATGAIIPPGLGSFSHHLPFLGSMHQPGPNLGLAFSAGLPPLGLQHMDTVDQFPVASGGGATIGASLEQWRVQQQPQQQFPFLTGGGILDLPPASMYQQLGLDANRGGSGSAAAAAFTLGQTSAATARQEGSMKVEESNKGQDMSLLQRQYMAALRHGSLWDGNAGSSGGDGAGNGGSSWPMNIPGFNSSSTGGGNGSGML</sequence>
<evidence type="ECO:0000256" key="5">
    <source>
        <dbReference type="ARBA" id="ARBA00023125"/>
    </source>
</evidence>
<evidence type="ECO:0000256" key="3">
    <source>
        <dbReference type="ARBA" id="ARBA00022833"/>
    </source>
</evidence>
<evidence type="ECO:0000256" key="8">
    <source>
        <dbReference type="PROSITE-ProRule" id="PRU00071"/>
    </source>
</evidence>
<dbReference type="InterPro" id="IPR003851">
    <property type="entry name" value="Znf_Dof"/>
</dbReference>
<dbReference type="PANTHER" id="PTHR31992">
    <property type="entry name" value="DOF ZINC FINGER PROTEIN DOF1.4-RELATED"/>
    <property type="match status" value="1"/>
</dbReference>
<dbReference type="GO" id="GO:0003700">
    <property type="term" value="F:DNA-binding transcription factor activity"/>
    <property type="evidence" value="ECO:0007669"/>
    <property type="project" value="UniProtKB-UniRule"/>
</dbReference>
<keyword evidence="4 9" id="KW-0805">Transcription regulation</keyword>
<dbReference type="InterPro" id="IPR045174">
    <property type="entry name" value="Dof"/>
</dbReference>
<feature type="region of interest" description="Disordered" evidence="10">
    <location>
        <begin position="130"/>
        <end position="187"/>
    </location>
</feature>
<keyword evidence="2 8" id="KW-0863">Zinc-finger</keyword>
<feature type="compositionally biased region" description="Gly residues" evidence="10">
    <location>
        <begin position="347"/>
        <end position="358"/>
    </location>
</feature>
<dbReference type="OrthoDB" id="1927254at2759"/>
<dbReference type="AlphaFoldDB" id="A0A8T0NU31"/>
<evidence type="ECO:0000256" key="1">
    <source>
        <dbReference type="ARBA" id="ARBA00022723"/>
    </source>
</evidence>
<evidence type="ECO:0000256" key="4">
    <source>
        <dbReference type="ARBA" id="ARBA00023015"/>
    </source>
</evidence>
<keyword evidence="7 8" id="KW-0539">Nucleus</keyword>
<gene>
    <name evidence="12" type="ORF">PVAP13_9KG491100</name>
</gene>
<feature type="region of interest" description="Disordered" evidence="10">
    <location>
        <begin position="346"/>
        <end position="382"/>
    </location>
</feature>
<proteinExistence type="predicted"/>
<comment type="caution">
    <text evidence="12">The sequence shown here is derived from an EMBL/GenBank/DDBJ whole genome shotgun (WGS) entry which is preliminary data.</text>
</comment>
<evidence type="ECO:0000313" key="13">
    <source>
        <dbReference type="Proteomes" id="UP000823388"/>
    </source>
</evidence>
<keyword evidence="6 9" id="KW-0804">Transcription</keyword>
<dbReference type="GO" id="GO:0005634">
    <property type="term" value="C:nucleus"/>
    <property type="evidence" value="ECO:0007669"/>
    <property type="project" value="UniProtKB-SubCell"/>
</dbReference>
<feature type="compositionally biased region" description="Low complexity" evidence="10">
    <location>
        <begin position="12"/>
        <end position="26"/>
    </location>
</feature>
<evidence type="ECO:0000256" key="10">
    <source>
        <dbReference type="SAM" id="MobiDB-lite"/>
    </source>
</evidence>
<feature type="compositionally biased region" description="Low complexity" evidence="10">
    <location>
        <begin position="156"/>
        <end position="166"/>
    </location>
</feature>
<dbReference type="EMBL" id="CM029053">
    <property type="protein sequence ID" value="KAG2552930.1"/>
    <property type="molecule type" value="Genomic_DNA"/>
</dbReference>
<dbReference type="Pfam" id="PF02701">
    <property type="entry name" value="Zn_ribbon_Dof"/>
    <property type="match status" value="1"/>
</dbReference>
<dbReference type="PROSITE" id="PS01361">
    <property type="entry name" value="ZF_DOF_1"/>
    <property type="match status" value="1"/>
</dbReference>
<protein>
    <recommendedName>
        <fullName evidence="9">Dof zinc finger protein</fullName>
    </recommendedName>
</protein>
<evidence type="ECO:0000256" key="9">
    <source>
        <dbReference type="RuleBase" id="RU369094"/>
    </source>
</evidence>